<organism evidence="2 3">
    <name type="scientific">Staurois parvus</name>
    <dbReference type="NCBI Taxonomy" id="386267"/>
    <lineage>
        <taxon>Eukaryota</taxon>
        <taxon>Metazoa</taxon>
        <taxon>Chordata</taxon>
        <taxon>Craniata</taxon>
        <taxon>Vertebrata</taxon>
        <taxon>Euteleostomi</taxon>
        <taxon>Amphibia</taxon>
        <taxon>Batrachia</taxon>
        <taxon>Anura</taxon>
        <taxon>Neobatrachia</taxon>
        <taxon>Ranoidea</taxon>
        <taxon>Ranidae</taxon>
        <taxon>Staurois</taxon>
    </lineage>
</organism>
<keyword evidence="1" id="KW-0472">Membrane</keyword>
<keyword evidence="1" id="KW-0812">Transmembrane</keyword>
<accession>A0ABN9BVX2</accession>
<name>A0ABN9BVX2_9NEOB</name>
<evidence type="ECO:0000313" key="2">
    <source>
        <dbReference type="EMBL" id="CAI9551862.1"/>
    </source>
</evidence>
<dbReference type="Proteomes" id="UP001162483">
    <property type="component" value="Unassembled WGS sequence"/>
</dbReference>
<comment type="caution">
    <text evidence="2">The sequence shown here is derived from an EMBL/GenBank/DDBJ whole genome shotgun (WGS) entry which is preliminary data.</text>
</comment>
<reference evidence="2" key="1">
    <citation type="submission" date="2023-05" db="EMBL/GenBank/DDBJ databases">
        <authorList>
            <person name="Stuckert A."/>
        </authorList>
    </citation>
    <scope>NUCLEOTIDE SEQUENCE</scope>
</reference>
<proteinExistence type="predicted"/>
<gene>
    <name evidence="2" type="ORF">SPARVUS_LOCUS3800359</name>
</gene>
<keyword evidence="1" id="KW-1133">Transmembrane helix</keyword>
<dbReference type="EMBL" id="CATNWA010006324">
    <property type="protein sequence ID" value="CAI9551862.1"/>
    <property type="molecule type" value="Genomic_DNA"/>
</dbReference>
<feature type="transmembrane region" description="Helical" evidence="1">
    <location>
        <begin position="6"/>
        <end position="22"/>
    </location>
</feature>
<protein>
    <submittedName>
        <fullName evidence="2">Uncharacterized protein</fullName>
    </submittedName>
</protein>
<feature type="non-terminal residue" evidence="2">
    <location>
        <position position="1"/>
    </location>
</feature>
<evidence type="ECO:0000256" key="1">
    <source>
        <dbReference type="SAM" id="Phobius"/>
    </source>
</evidence>
<evidence type="ECO:0000313" key="3">
    <source>
        <dbReference type="Proteomes" id="UP001162483"/>
    </source>
</evidence>
<keyword evidence="3" id="KW-1185">Reference proteome</keyword>
<sequence>KTIYLFLLGYTYTYILYILLYYNNQWFQCRSSFYWMPFSNKGGMNNSYSSVVLECHLRPGADWPFGNSGTAGGPGSVGGPMSGFFIGFFGCGRKHRGPMIPYCPGAP</sequence>